<evidence type="ECO:0000256" key="1">
    <source>
        <dbReference type="ARBA" id="ARBA00004496"/>
    </source>
</evidence>
<comment type="catalytic activity">
    <reaction evidence="7">
        <text>GTP + H2O = GDP + phosphate + H(+)</text>
        <dbReference type="Rhea" id="RHEA:19669"/>
        <dbReference type="ChEBI" id="CHEBI:15377"/>
        <dbReference type="ChEBI" id="CHEBI:15378"/>
        <dbReference type="ChEBI" id="CHEBI:37565"/>
        <dbReference type="ChEBI" id="CHEBI:43474"/>
        <dbReference type="ChEBI" id="CHEBI:58189"/>
    </reaction>
</comment>
<comment type="subcellular location">
    <subcellularLocation>
        <location evidence="1">Cytoplasm</location>
    </subcellularLocation>
</comment>
<dbReference type="InterPro" id="IPR027417">
    <property type="entry name" value="P-loop_NTPase"/>
</dbReference>
<evidence type="ECO:0000256" key="10">
    <source>
        <dbReference type="SAM" id="MobiDB-lite"/>
    </source>
</evidence>
<evidence type="ECO:0000256" key="5">
    <source>
        <dbReference type="ARBA" id="ARBA00022801"/>
    </source>
</evidence>
<dbReference type="GO" id="GO:0005525">
    <property type="term" value="F:GTP binding"/>
    <property type="evidence" value="ECO:0007669"/>
    <property type="project" value="UniProtKB-KW"/>
</dbReference>
<dbReference type="Pfam" id="PF00009">
    <property type="entry name" value="GTP_EFTU"/>
    <property type="match status" value="1"/>
</dbReference>
<sequence length="1123" mass="124759">MPAISHGQLVALQKNQNRIRNICILAHVDHGKTTLSDSLLASNGIISAKLSGKVRYLDSREDEQQRGITMKSSGISLYFKIQRNLIDKQQGDVATVTDEYLVNLIDSPGHVDFSSEVSTASRLCDGGLVLVDAVEGVCTQTHTVLRQAWTENVRPILVLNKIDRLITELKLTPSEAYVHLNKILEQVNAIMGTFYSENMMQEDAARYEAFQAKRSRKTSENRSAEDEEDAEWQLEHQDDSALYFSPDAGNVIFASAIDGWAFRIDQFAQIYAAKLGIREDLLRKVLWGDYYLDPRTKRVLGHKGLKGRSLKPMFVQFILDNLWALYDTVLETNDREKVEKIVKALNVKVLPRDMRSKDSRGLLQTIMGQWLPLSSAVLLTVVEKLPSPAAAQELRIPRILHPKMAAEELGSTTRQRSDLEKSLCECENTDAAPVVAYVSKMFSVSADMLPSSKRVQLTAEEMRERRRLALAKQAADAAKNTGDYIGLSHVSLTVTTNEAEGENGPVVLQRKAEDTDIISDALEHRSGETLIGFARIYSGTIRVGQKLHVLGPKYDPAESNRYRTEVTIEKLYLMMGRELQELQEVPAGNVFGIGGLGNHVLKTGTLSSLIECPSFGGVKVEAAPIVRVALEPREPHQMPQLVEGLRMLNQADPCVEVYLQETGEHVIVCAGELHLERCLNDLRERFAKIDIQVSPPIVPFRETISSFPAQQAQSTSADHKEAEEGDLTDAEKAALPLGTVQLSTPNKLCTMRIRAVPLPARVVTFLEESYRTIRSVLEEDGNEGGDAKQGDAFISQLKATFDEAFKENEVKDKEVWSGVIDRLWACGPKRAGPNLFINKIAGYERPTWVQSVVSKPRRTRTQSDGPHEDLGDSVEEQTLAEGLSAAAELLNIQTDDDGDTSPSHVRKSPTVQHYEGSISAGFQVATLQGPLCGEPLMGVAFFLESFTFQNWESATTAQLGILSGQIISTVKEACRQAFLAYSPRLMLATYSCDLQAPSEVLGKVYAVLARRRGRILAEEMREGTPFFNIRARIPVVESFGFSDDIRKRTSGAASPQLIFAGFEILDIDPFWTPSTIEELEDLGDKADRENLAKKYMEGVRKRKGMLVAKKIVEDAEKQRTLKK</sequence>
<reference evidence="12 13" key="1">
    <citation type="journal article" date="2019" name="Sci. Rep.">
        <title>Comparative genomics of chytrid fungi reveal insights into the obligate biotrophic and pathogenic lifestyle of Synchytrium endobioticum.</title>
        <authorList>
            <person name="van de Vossenberg B.T.L.H."/>
            <person name="Warris S."/>
            <person name="Nguyen H.D.T."/>
            <person name="van Gent-Pelzer M.P.E."/>
            <person name="Joly D.L."/>
            <person name="van de Geest H.C."/>
            <person name="Bonants P.J.M."/>
            <person name="Smith D.S."/>
            <person name="Levesque C.A."/>
            <person name="van der Lee T.A.J."/>
        </authorList>
    </citation>
    <scope>NUCLEOTIDE SEQUENCE [LARGE SCALE GENOMIC DNA]</scope>
    <source>
        <strain evidence="12 13">CBS 809.83</strain>
    </source>
</reference>
<dbReference type="GO" id="GO:0043022">
    <property type="term" value="F:ribosome binding"/>
    <property type="evidence" value="ECO:0007669"/>
    <property type="project" value="TreeGrafter"/>
</dbReference>
<feature type="domain" description="Tr-type G" evidence="11">
    <location>
        <begin position="17"/>
        <end position="295"/>
    </location>
</feature>
<evidence type="ECO:0000313" key="12">
    <source>
        <dbReference type="EMBL" id="TPX60007.1"/>
    </source>
</evidence>
<evidence type="ECO:0000256" key="4">
    <source>
        <dbReference type="ARBA" id="ARBA00022741"/>
    </source>
</evidence>
<evidence type="ECO:0000256" key="2">
    <source>
        <dbReference type="ARBA" id="ARBA00022490"/>
    </source>
</evidence>
<dbReference type="CDD" id="cd01681">
    <property type="entry name" value="aeEF2_snRNP_like_IV"/>
    <property type="match status" value="1"/>
</dbReference>
<dbReference type="Gene3D" id="3.30.230.10">
    <property type="match status" value="1"/>
</dbReference>
<dbReference type="CDD" id="cd01885">
    <property type="entry name" value="EF2"/>
    <property type="match status" value="1"/>
</dbReference>
<evidence type="ECO:0000259" key="11">
    <source>
        <dbReference type="PROSITE" id="PS51722"/>
    </source>
</evidence>
<dbReference type="NCBIfam" id="TIGR00231">
    <property type="entry name" value="small_GTP"/>
    <property type="match status" value="1"/>
</dbReference>
<dbReference type="InterPro" id="IPR056752">
    <property type="entry name" value="EFL1"/>
</dbReference>
<dbReference type="Gene3D" id="3.30.70.240">
    <property type="match status" value="1"/>
</dbReference>
<dbReference type="PANTHER" id="PTHR42908">
    <property type="entry name" value="TRANSLATION ELONGATION FACTOR-RELATED"/>
    <property type="match status" value="1"/>
</dbReference>
<dbReference type="Pfam" id="PF03144">
    <property type="entry name" value="GTP_EFTU_D2"/>
    <property type="match status" value="1"/>
</dbReference>
<dbReference type="GO" id="GO:0042256">
    <property type="term" value="P:cytosolic ribosome assembly"/>
    <property type="evidence" value="ECO:0007669"/>
    <property type="project" value="TreeGrafter"/>
</dbReference>
<dbReference type="Gene3D" id="3.40.50.300">
    <property type="entry name" value="P-loop containing nucleotide triphosphate hydrolases"/>
    <property type="match status" value="1"/>
</dbReference>
<dbReference type="STRING" id="109895.A0A507E9D8"/>
<organism evidence="12 13">
    <name type="scientific">Powellomyces hirtus</name>
    <dbReference type="NCBI Taxonomy" id="109895"/>
    <lineage>
        <taxon>Eukaryota</taxon>
        <taxon>Fungi</taxon>
        <taxon>Fungi incertae sedis</taxon>
        <taxon>Chytridiomycota</taxon>
        <taxon>Chytridiomycota incertae sedis</taxon>
        <taxon>Chytridiomycetes</taxon>
        <taxon>Spizellomycetales</taxon>
        <taxon>Powellomycetaceae</taxon>
        <taxon>Powellomyces</taxon>
    </lineage>
</organism>
<name>A0A507E9D8_9FUNG</name>
<dbReference type="InterPro" id="IPR009000">
    <property type="entry name" value="Transl_B-barrel_sf"/>
</dbReference>
<keyword evidence="3" id="KW-0690">Ribosome biogenesis</keyword>
<dbReference type="InterPro" id="IPR005225">
    <property type="entry name" value="Small_GTP-bd"/>
</dbReference>
<dbReference type="InterPro" id="IPR014721">
    <property type="entry name" value="Ribsml_uS5_D2-typ_fold_subgr"/>
</dbReference>
<keyword evidence="4" id="KW-0547">Nucleotide-binding</keyword>
<dbReference type="PRINTS" id="PR00315">
    <property type="entry name" value="ELONGATNFCT"/>
</dbReference>
<dbReference type="InterPro" id="IPR041095">
    <property type="entry name" value="EFG_II"/>
</dbReference>
<evidence type="ECO:0000313" key="13">
    <source>
        <dbReference type="Proteomes" id="UP000318582"/>
    </source>
</evidence>
<feature type="region of interest" description="Disordered" evidence="10">
    <location>
        <begin position="708"/>
        <end position="727"/>
    </location>
</feature>
<evidence type="ECO:0000256" key="6">
    <source>
        <dbReference type="ARBA" id="ARBA00023134"/>
    </source>
</evidence>
<evidence type="ECO:0000256" key="8">
    <source>
        <dbReference type="ARBA" id="ARBA00068031"/>
    </source>
</evidence>
<proteinExistence type="predicted"/>
<dbReference type="SUPFAM" id="SSF54211">
    <property type="entry name" value="Ribosomal protein S5 domain 2-like"/>
    <property type="match status" value="1"/>
</dbReference>
<dbReference type="AlphaFoldDB" id="A0A507E9D8"/>
<dbReference type="SUPFAM" id="SSF54980">
    <property type="entry name" value="EF-G C-terminal domain-like"/>
    <property type="match status" value="2"/>
</dbReference>
<dbReference type="Proteomes" id="UP000318582">
    <property type="component" value="Unassembled WGS sequence"/>
</dbReference>
<dbReference type="FunFam" id="3.90.1430.10:FF:000002">
    <property type="entry name" value="Elongation factor like GTPase 1"/>
    <property type="match status" value="1"/>
</dbReference>
<protein>
    <recommendedName>
        <fullName evidence="8">Ribosome assembly protein 1</fullName>
    </recommendedName>
    <alternativeName>
        <fullName evidence="9">Elongation factor-like 1</fullName>
    </alternativeName>
</protein>
<dbReference type="CDD" id="cd16261">
    <property type="entry name" value="EF2_snRNP_III"/>
    <property type="match status" value="1"/>
</dbReference>
<dbReference type="InterPro" id="IPR020568">
    <property type="entry name" value="Ribosomal_Su5_D2-typ_SF"/>
</dbReference>
<dbReference type="SUPFAM" id="SSF50447">
    <property type="entry name" value="Translation proteins"/>
    <property type="match status" value="1"/>
</dbReference>
<dbReference type="GO" id="GO:0003924">
    <property type="term" value="F:GTPase activity"/>
    <property type="evidence" value="ECO:0007669"/>
    <property type="project" value="InterPro"/>
</dbReference>
<keyword evidence="13" id="KW-1185">Reference proteome</keyword>
<dbReference type="InterPro" id="IPR035647">
    <property type="entry name" value="EFG_III/V"/>
</dbReference>
<dbReference type="CDD" id="cd04096">
    <property type="entry name" value="eEF2_snRNP_like_C"/>
    <property type="match status" value="1"/>
</dbReference>
<dbReference type="SMART" id="SM00838">
    <property type="entry name" value="EFG_C"/>
    <property type="match status" value="1"/>
</dbReference>
<keyword evidence="5" id="KW-0378">Hydrolase</keyword>
<dbReference type="InterPro" id="IPR004161">
    <property type="entry name" value="EFTu-like_2"/>
</dbReference>
<dbReference type="PANTHER" id="PTHR42908:SF3">
    <property type="entry name" value="ELONGATION FACTOR-LIKE GTPASE 1"/>
    <property type="match status" value="1"/>
</dbReference>
<dbReference type="SUPFAM" id="SSF52540">
    <property type="entry name" value="P-loop containing nucleoside triphosphate hydrolases"/>
    <property type="match status" value="1"/>
</dbReference>
<dbReference type="InterPro" id="IPR000640">
    <property type="entry name" value="EFG_V-like"/>
</dbReference>
<evidence type="ECO:0000256" key="3">
    <source>
        <dbReference type="ARBA" id="ARBA00022517"/>
    </source>
</evidence>
<dbReference type="GO" id="GO:1990904">
    <property type="term" value="C:ribonucleoprotein complex"/>
    <property type="evidence" value="ECO:0007669"/>
    <property type="project" value="TreeGrafter"/>
</dbReference>
<dbReference type="FunFam" id="3.30.70.240:FF:000006">
    <property type="entry name" value="Elongation factor like GTPase 1"/>
    <property type="match status" value="1"/>
</dbReference>
<keyword evidence="6" id="KW-0342">GTP-binding</keyword>
<evidence type="ECO:0000256" key="9">
    <source>
        <dbReference type="ARBA" id="ARBA00081809"/>
    </source>
</evidence>
<dbReference type="FunFam" id="3.40.50.300:FF:000746">
    <property type="entry name" value="Ribosome assembly protein 1"/>
    <property type="match status" value="1"/>
</dbReference>
<keyword evidence="2" id="KW-0963">Cytoplasm</keyword>
<feature type="region of interest" description="Disordered" evidence="10">
    <location>
        <begin position="211"/>
        <end position="230"/>
    </location>
</feature>
<comment type="caution">
    <text evidence="12">The sequence shown here is derived from an EMBL/GenBank/DDBJ whole genome shotgun (WGS) entry which is preliminary data.</text>
</comment>
<evidence type="ECO:0000256" key="7">
    <source>
        <dbReference type="ARBA" id="ARBA00048548"/>
    </source>
</evidence>
<dbReference type="CDD" id="cd16268">
    <property type="entry name" value="EF2_II"/>
    <property type="match status" value="1"/>
</dbReference>
<dbReference type="GO" id="GO:0005829">
    <property type="term" value="C:cytosol"/>
    <property type="evidence" value="ECO:0007669"/>
    <property type="project" value="TreeGrafter"/>
</dbReference>
<dbReference type="EMBL" id="QEAQ01000019">
    <property type="protein sequence ID" value="TPX60007.1"/>
    <property type="molecule type" value="Genomic_DNA"/>
</dbReference>
<accession>A0A507E9D8</accession>
<dbReference type="Pfam" id="PF00679">
    <property type="entry name" value="EFG_C"/>
    <property type="match status" value="1"/>
</dbReference>
<dbReference type="FunFam" id="3.30.70.870:FF:000002">
    <property type="entry name" value="Translation elongation factor 2"/>
    <property type="match status" value="1"/>
</dbReference>
<dbReference type="Pfam" id="PF14492">
    <property type="entry name" value="EFG_III"/>
    <property type="match status" value="1"/>
</dbReference>
<dbReference type="Gene3D" id="2.40.30.10">
    <property type="entry name" value="Translation factors"/>
    <property type="match status" value="1"/>
</dbReference>
<dbReference type="Gene3D" id="3.30.70.870">
    <property type="entry name" value="Elongation Factor G (Translational Gtpase), domain 3"/>
    <property type="match status" value="1"/>
</dbReference>
<dbReference type="Gene3D" id="3.90.1430.10">
    <property type="entry name" value="Yeast translation eEF2 (G' domain)"/>
    <property type="match status" value="1"/>
</dbReference>
<gene>
    <name evidence="12" type="ORF">PhCBS80983_g02070</name>
</gene>
<dbReference type="InterPro" id="IPR000795">
    <property type="entry name" value="T_Tr_GTP-bd_dom"/>
</dbReference>
<dbReference type="PROSITE" id="PS51722">
    <property type="entry name" value="G_TR_2"/>
    <property type="match status" value="1"/>
</dbReference>
<dbReference type="Pfam" id="PF25118">
    <property type="entry name" value="EFL1"/>
    <property type="match status" value="1"/>
</dbReference>